<dbReference type="VEuPathDB" id="AmoebaDB:EHI_110550"/>
<dbReference type="SMART" id="SM00164">
    <property type="entry name" value="TBC"/>
    <property type="match status" value="1"/>
</dbReference>
<proteinExistence type="predicted"/>
<reference evidence="3 4" key="1">
    <citation type="submission" date="2016-05" db="EMBL/GenBank/DDBJ databases">
        <title>First whole genome sequencing of Entamoeba histolytica HM1:IMSS-clone-6.</title>
        <authorList>
            <person name="Mukherjee Avik.K."/>
            <person name="Izumyama S."/>
            <person name="Nakada-Tsukui K."/>
            <person name="Nozaki T."/>
        </authorList>
    </citation>
    <scope>NUCLEOTIDE SEQUENCE [LARGE SCALE GENOMIC DNA]</scope>
    <source>
        <strain evidence="3 4">HM1:IMSS clone 6</strain>
    </source>
</reference>
<dbReference type="Pfam" id="PF00566">
    <property type="entry name" value="RabGAP-TBC"/>
    <property type="match status" value="1"/>
</dbReference>
<dbReference type="PANTHER" id="PTHR22957">
    <property type="entry name" value="TBC1 DOMAIN FAMILY MEMBER GTPASE-ACTIVATING PROTEIN"/>
    <property type="match status" value="1"/>
</dbReference>
<name>A0A5K1UXV6_ENTHI</name>
<dbReference type="GO" id="GO:0005096">
    <property type="term" value="F:GTPase activator activity"/>
    <property type="evidence" value="ECO:0007669"/>
    <property type="project" value="UniProtKB-KW"/>
</dbReference>
<protein>
    <submittedName>
        <fullName evidence="3">Tbc domain containing protein</fullName>
    </submittedName>
</protein>
<comment type="caution">
    <text evidence="3">The sequence shown here is derived from an EMBL/GenBank/DDBJ whole genome shotgun (WGS) entry which is preliminary data.</text>
</comment>
<feature type="domain" description="Rab-GAP TBC" evidence="2">
    <location>
        <begin position="198"/>
        <end position="405"/>
    </location>
</feature>
<dbReference type="AlphaFoldDB" id="A0A5K1UXV6"/>
<accession>A0A5K1UXV6</accession>
<dbReference type="VEuPathDB" id="AmoebaDB:EHI5A_182060"/>
<dbReference type="VEuPathDB" id="AmoebaDB:EHI8A_151840"/>
<organism evidence="3 4">
    <name type="scientific">Entamoeba histolytica</name>
    <dbReference type="NCBI Taxonomy" id="5759"/>
    <lineage>
        <taxon>Eukaryota</taxon>
        <taxon>Amoebozoa</taxon>
        <taxon>Evosea</taxon>
        <taxon>Archamoebae</taxon>
        <taxon>Mastigamoebida</taxon>
        <taxon>Entamoebidae</taxon>
        <taxon>Entamoeba</taxon>
    </lineage>
</organism>
<dbReference type="Gene3D" id="1.10.8.270">
    <property type="entry name" value="putative rabgap domain of human tbc1 domain family member 14 like domains"/>
    <property type="match status" value="1"/>
</dbReference>
<dbReference type="VEuPathDB" id="AmoebaDB:EHI7A_137620"/>
<evidence type="ECO:0000256" key="1">
    <source>
        <dbReference type="ARBA" id="ARBA00022468"/>
    </source>
</evidence>
<dbReference type="EMBL" id="BDEQ01000001">
    <property type="protein sequence ID" value="GAT92183.1"/>
    <property type="molecule type" value="Genomic_DNA"/>
</dbReference>
<dbReference type="Proteomes" id="UP000078387">
    <property type="component" value="Unassembled WGS sequence"/>
</dbReference>
<evidence type="ECO:0000259" key="2">
    <source>
        <dbReference type="PROSITE" id="PS50086"/>
    </source>
</evidence>
<evidence type="ECO:0000313" key="4">
    <source>
        <dbReference type="Proteomes" id="UP000078387"/>
    </source>
</evidence>
<keyword evidence="1" id="KW-0343">GTPase activation</keyword>
<dbReference type="VEuPathDB" id="AmoebaDB:KM1_184840"/>
<sequence length="476" mass="56519">MFKSKSPNTPRESKESNEKTITIIPHVYVQNEDRSMIDGNIKISVNMNILTFQFRSSISLDGKSRSKNNTFSITFSIDDISGLCISSPINNFDTINFSTIEKHLPSFFFPKDSEFNVYFFLNVIIENGFTIVPKDGQQNVFIVHKRLEKVADILSSSPIDLSQITPIDLKTILSLANEDGSFEVSAQEDIRKSTYFSGLQPDARTFVWKLVLGYYRFDMTTKQREELDQKRRKEYFMIKTQWENFIPEQLTNWITMKQTLEQIDKDVRRTDNKHEKFFNEKNVVMLRDVLRTYALYNWRIGYGQGMNDICSLIMEITLDESEVFWLFKSVMDMMEQFYKPRTNHEVQNFEEVGWIIKFVNPSLYDYFIRNNVNYLFCYRWIVLLFKRDFSSRDCLNVWDRIFAYPERKLYYFICSAIILKNGDQIVEKQKGFDGMVEFLQDMHKKIPAQVVYDSDIIYQEFNELADKKYLELMFQN</sequence>
<dbReference type="InterPro" id="IPR035969">
    <property type="entry name" value="Rab-GAP_TBC_sf"/>
</dbReference>
<dbReference type="InterPro" id="IPR000195">
    <property type="entry name" value="Rab-GAP-TBC_dom"/>
</dbReference>
<dbReference type="PROSITE" id="PS50086">
    <property type="entry name" value="TBC_RABGAP"/>
    <property type="match status" value="1"/>
</dbReference>
<dbReference type="OMA" id="NIACDIQ"/>
<gene>
    <name evidence="3" type="ORF">CL6EHI_110550</name>
</gene>
<dbReference type="FunFam" id="1.10.8.270:FF:000042">
    <property type="entry name" value="TBC/Rab GTPase activating domain containing protein"/>
    <property type="match status" value="1"/>
</dbReference>
<dbReference type="Gene3D" id="1.10.472.80">
    <property type="entry name" value="Ypt/Rab-GAP domain of gyp1p, domain 3"/>
    <property type="match status" value="1"/>
</dbReference>
<dbReference type="PANTHER" id="PTHR22957:SF502">
    <property type="entry name" value="SMALL G PROTEIN SIGNALING MODULATOR 2-RELATED"/>
    <property type="match status" value="1"/>
</dbReference>
<dbReference type="SUPFAM" id="SSF47923">
    <property type="entry name" value="Ypt/Rab-GAP domain of gyp1p"/>
    <property type="match status" value="2"/>
</dbReference>
<evidence type="ECO:0000313" key="3">
    <source>
        <dbReference type="EMBL" id="GAT92183.1"/>
    </source>
</evidence>